<dbReference type="InterPro" id="IPR010001">
    <property type="entry name" value="BofA"/>
</dbReference>
<feature type="transmembrane region" description="Helical" evidence="1">
    <location>
        <begin position="12"/>
        <end position="33"/>
    </location>
</feature>
<dbReference type="Proteomes" id="UP000265643">
    <property type="component" value="Unassembled WGS sequence"/>
</dbReference>
<reference evidence="3" key="1">
    <citation type="submission" date="2018-09" db="EMBL/GenBank/DDBJ databases">
        <title>Draft Genome Sequence of Mediterraneibacter sp. KCTC 15684.</title>
        <authorList>
            <person name="Kim J.S."/>
            <person name="Han K.I."/>
            <person name="Suh M.K."/>
            <person name="Lee K.C."/>
            <person name="Eom M.K."/>
            <person name="Lee J.H."/>
            <person name="Park S.H."/>
            <person name="Kang S.W."/>
            <person name="Park J.E."/>
            <person name="Oh B.S."/>
            <person name="Yu S.Y."/>
            <person name="Choi S.H."/>
            <person name="Lee D.H."/>
            <person name="Yoon H."/>
            <person name="Kim B."/>
            <person name="Yang S.J."/>
            <person name="Lee J.S."/>
        </authorList>
    </citation>
    <scope>NUCLEOTIDE SEQUENCE [LARGE SCALE GENOMIC DNA]</scope>
    <source>
        <strain evidence="3">KCTC 15684</strain>
    </source>
</reference>
<keyword evidence="1" id="KW-0812">Transmembrane</keyword>
<accession>A0A391PB06</accession>
<proteinExistence type="predicted"/>
<keyword evidence="1" id="KW-0472">Membrane</keyword>
<dbReference type="EMBL" id="BHGK01000001">
    <property type="protein sequence ID" value="GCA66969.1"/>
    <property type="molecule type" value="Genomic_DNA"/>
</dbReference>
<evidence type="ECO:0000313" key="2">
    <source>
        <dbReference type="EMBL" id="GCA66969.1"/>
    </source>
</evidence>
<evidence type="ECO:0000313" key="3">
    <source>
        <dbReference type="Proteomes" id="UP000265643"/>
    </source>
</evidence>
<keyword evidence="1" id="KW-1133">Transmembrane helix</keyword>
<keyword evidence="3" id="KW-1185">Reference proteome</keyword>
<sequence length="69" mass="7498">MKKRMLQWVVNFTVRAIVGSGVIFLINGCLPSSGEGMMVGINFLTVLTSGFLGIPGVCVLYGIRFLDFL</sequence>
<feature type="transmembrane region" description="Helical" evidence="1">
    <location>
        <begin position="39"/>
        <end position="63"/>
    </location>
</feature>
<comment type="caution">
    <text evidence="2">The sequence shown here is derived from an EMBL/GenBank/DDBJ whole genome shotgun (WGS) entry which is preliminary data.</text>
</comment>
<name>A0A391PB06_9FIRM</name>
<dbReference type="RefSeq" id="WP_117888720.1">
    <property type="nucleotide sequence ID" value="NZ_BHGK01000001.1"/>
</dbReference>
<gene>
    <name evidence="2" type="ORF">KGMB01110_14050</name>
</gene>
<evidence type="ECO:0008006" key="4">
    <source>
        <dbReference type="Google" id="ProtNLM"/>
    </source>
</evidence>
<protein>
    <recommendedName>
        <fullName evidence="4">Pro-sigmaK processing inhibitor BofA</fullName>
    </recommendedName>
</protein>
<evidence type="ECO:0000256" key="1">
    <source>
        <dbReference type="SAM" id="Phobius"/>
    </source>
</evidence>
<organism evidence="2 3">
    <name type="scientific">Mediterraneibacter butyricigenes</name>
    <dbReference type="NCBI Taxonomy" id="2316025"/>
    <lineage>
        <taxon>Bacteria</taxon>
        <taxon>Bacillati</taxon>
        <taxon>Bacillota</taxon>
        <taxon>Clostridia</taxon>
        <taxon>Lachnospirales</taxon>
        <taxon>Lachnospiraceae</taxon>
        <taxon>Mediterraneibacter</taxon>
    </lineage>
</organism>
<dbReference type="Pfam" id="PF07441">
    <property type="entry name" value="BofA"/>
    <property type="match status" value="1"/>
</dbReference>
<dbReference type="AlphaFoldDB" id="A0A391PB06"/>